<dbReference type="HOGENOM" id="CLU_054957_0_0_1"/>
<dbReference type="EMBL" id="DS469722">
    <property type="protein sequence ID" value="EDO34706.1"/>
    <property type="molecule type" value="Genomic_DNA"/>
</dbReference>
<dbReference type="InterPro" id="IPR012677">
    <property type="entry name" value="Nucleotide-bd_a/b_plait_sf"/>
</dbReference>
<dbReference type="InterPro" id="IPR000504">
    <property type="entry name" value="RRM_dom"/>
</dbReference>
<dbReference type="PANTHER" id="PTHR16105:SF2">
    <property type="entry name" value="RNA-BINDING PROTEIN 41"/>
    <property type="match status" value="1"/>
</dbReference>
<feature type="region of interest" description="Disordered" evidence="3">
    <location>
        <begin position="207"/>
        <end position="229"/>
    </location>
</feature>
<dbReference type="InterPro" id="IPR045164">
    <property type="entry name" value="RBM41/RNPC3"/>
</dbReference>
<sequence length="464" mass="52665">MCRHDAVPYEDQRLGEPGEGTETEAEQQLKRMLQNQLDTDVTLESQKKKQKTFTSSSTYNSCNPDATGTLSLRAYQSLEERSEYEEKLRQYGLTDDEIKYKLELKGMVPKEAKRSNYGADPLAEKQRLEELKKKIEDKEKALSAPDSFSNVHLLSRHAMEVEMSLNRGTERAKDFKHLVQVSSTVDCDNDPVLQTLLSNTHLLGDRTSLPKIHRPPSSKKTTLTEEGNNPECVELSSSYSKTCLGEATKNTFVLPEITSIEESEILHNRLSIDEIKQIPRFKDYAPGEPSKTLFLKNLSNKVKEEDLIRLFLRFQQNGAPKLVFRLMKGRMKGQAFVTFPDKISVFVKGGRSELNPVTPQSKAHASGDPFVRVFIYIAFISTIHLSTSLVKGRSTTLVDSEVAIKAHSLVNGYRLKGRPVIIEFGRKREKAQQRDSEQYFFLLHKISCSMLGVGEWEKKEILIT</sequence>
<evidence type="ECO:0000256" key="1">
    <source>
        <dbReference type="ARBA" id="ARBA00022884"/>
    </source>
</evidence>
<keyword evidence="6" id="KW-1185">Reference proteome</keyword>
<accession>A7SNN4</accession>
<gene>
    <name evidence="5" type="ORF">NEMVEDRAFT_v1g215025</name>
</gene>
<evidence type="ECO:0000259" key="4">
    <source>
        <dbReference type="PROSITE" id="PS50102"/>
    </source>
</evidence>
<feature type="compositionally biased region" description="Basic and acidic residues" evidence="3">
    <location>
        <begin position="1"/>
        <end position="16"/>
    </location>
</feature>
<dbReference type="InParanoid" id="A7SNN4"/>
<evidence type="ECO:0000256" key="3">
    <source>
        <dbReference type="SAM" id="MobiDB-lite"/>
    </source>
</evidence>
<dbReference type="GO" id="GO:0000398">
    <property type="term" value="P:mRNA splicing, via spliceosome"/>
    <property type="evidence" value="ECO:0000318"/>
    <property type="project" value="GO_Central"/>
</dbReference>
<dbReference type="InterPro" id="IPR035979">
    <property type="entry name" value="RBD_domain_sf"/>
</dbReference>
<feature type="compositionally biased region" description="Polar residues" evidence="3">
    <location>
        <begin position="59"/>
        <end position="68"/>
    </location>
</feature>
<feature type="compositionally biased region" description="Polar residues" evidence="3">
    <location>
        <begin position="218"/>
        <end position="227"/>
    </location>
</feature>
<name>A7SNN4_NEMVE</name>
<keyword evidence="1 2" id="KW-0694">RNA-binding</keyword>
<protein>
    <recommendedName>
        <fullName evidence="4">RRM domain-containing protein</fullName>
    </recommendedName>
</protein>
<dbReference type="GO" id="GO:0005689">
    <property type="term" value="C:U12-type spliceosomal complex"/>
    <property type="evidence" value="ECO:0000318"/>
    <property type="project" value="GO_Central"/>
</dbReference>
<reference evidence="5 6" key="1">
    <citation type="journal article" date="2007" name="Science">
        <title>Sea anemone genome reveals ancestral eumetazoan gene repertoire and genomic organization.</title>
        <authorList>
            <person name="Putnam N.H."/>
            <person name="Srivastava M."/>
            <person name="Hellsten U."/>
            <person name="Dirks B."/>
            <person name="Chapman J."/>
            <person name="Salamov A."/>
            <person name="Terry A."/>
            <person name="Shapiro H."/>
            <person name="Lindquist E."/>
            <person name="Kapitonov V.V."/>
            <person name="Jurka J."/>
            <person name="Genikhovich G."/>
            <person name="Grigoriev I.V."/>
            <person name="Lucas S.M."/>
            <person name="Steele R.E."/>
            <person name="Finnerty J.R."/>
            <person name="Technau U."/>
            <person name="Martindale M.Q."/>
            <person name="Rokhsar D.S."/>
        </authorList>
    </citation>
    <scope>NUCLEOTIDE SEQUENCE [LARGE SCALE GENOMIC DNA]</scope>
    <source>
        <strain evidence="6">CH2 X CH6</strain>
    </source>
</reference>
<dbReference type="STRING" id="45351.A7SNN4"/>
<evidence type="ECO:0000256" key="2">
    <source>
        <dbReference type="PROSITE-ProRule" id="PRU00176"/>
    </source>
</evidence>
<dbReference type="Proteomes" id="UP000001593">
    <property type="component" value="Unassembled WGS sequence"/>
</dbReference>
<organism evidence="5 6">
    <name type="scientific">Nematostella vectensis</name>
    <name type="common">Starlet sea anemone</name>
    <dbReference type="NCBI Taxonomy" id="45351"/>
    <lineage>
        <taxon>Eukaryota</taxon>
        <taxon>Metazoa</taxon>
        <taxon>Cnidaria</taxon>
        <taxon>Anthozoa</taxon>
        <taxon>Hexacorallia</taxon>
        <taxon>Actiniaria</taxon>
        <taxon>Edwardsiidae</taxon>
        <taxon>Nematostella</taxon>
    </lineage>
</organism>
<dbReference type="PROSITE" id="PS50102">
    <property type="entry name" value="RRM"/>
    <property type="match status" value="1"/>
</dbReference>
<dbReference type="AlphaFoldDB" id="A7SNN4"/>
<dbReference type="GO" id="GO:0030626">
    <property type="term" value="F:U12 snRNA binding"/>
    <property type="evidence" value="ECO:0000318"/>
    <property type="project" value="GO_Central"/>
</dbReference>
<evidence type="ECO:0000313" key="5">
    <source>
        <dbReference type="EMBL" id="EDO34706.1"/>
    </source>
</evidence>
<dbReference type="eggNOG" id="ENOG502RIV3">
    <property type="taxonomic scope" value="Eukaryota"/>
</dbReference>
<dbReference type="PhylomeDB" id="A7SNN4"/>
<feature type="domain" description="RRM" evidence="4">
    <location>
        <begin position="291"/>
        <end position="342"/>
    </location>
</feature>
<proteinExistence type="predicted"/>
<evidence type="ECO:0000313" key="6">
    <source>
        <dbReference type="Proteomes" id="UP000001593"/>
    </source>
</evidence>
<feature type="region of interest" description="Disordered" evidence="3">
    <location>
        <begin position="40"/>
        <end position="68"/>
    </location>
</feature>
<feature type="region of interest" description="Disordered" evidence="3">
    <location>
        <begin position="1"/>
        <end position="28"/>
    </location>
</feature>
<dbReference type="PANTHER" id="PTHR16105">
    <property type="entry name" value="RNA-BINDING REGION-CONTAINING PROTEIN 3"/>
    <property type="match status" value="1"/>
</dbReference>
<dbReference type="Gene3D" id="3.30.70.330">
    <property type="match status" value="1"/>
</dbReference>
<dbReference type="SUPFAM" id="SSF54928">
    <property type="entry name" value="RNA-binding domain, RBD"/>
    <property type="match status" value="1"/>
</dbReference>
<dbReference type="GO" id="GO:0097157">
    <property type="term" value="F:pre-mRNA intronic binding"/>
    <property type="evidence" value="ECO:0000318"/>
    <property type="project" value="GO_Central"/>
</dbReference>
<dbReference type="OMA" id="ELMALFC"/>